<dbReference type="GO" id="GO:0005886">
    <property type="term" value="C:plasma membrane"/>
    <property type="evidence" value="ECO:0007669"/>
    <property type="project" value="UniProtKB-SubCell"/>
</dbReference>
<evidence type="ECO:0000256" key="4">
    <source>
        <dbReference type="ARBA" id="ARBA00023136"/>
    </source>
</evidence>
<evidence type="ECO:0000256" key="2">
    <source>
        <dbReference type="ARBA" id="ARBA00022692"/>
    </source>
</evidence>
<protein>
    <recommendedName>
        <fullName evidence="5">Probable membrane transporter protein</fullName>
    </recommendedName>
</protein>
<proteinExistence type="inferred from homology"/>
<dbReference type="Pfam" id="PF01925">
    <property type="entry name" value="TauE"/>
    <property type="match status" value="1"/>
</dbReference>
<feature type="transmembrane region" description="Helical" evidence="5">
    <location>
        <begin position="38"/>
        <end position="60"/>
    </location>
</feature>
<evidence type="ECO:0000313" key="7">
    <source>
        <dbReference type="Proteomes" id="UP000031637"/>
    </source>
</evidence>
<dbReference type="KEGG" id="shd:SUTH_00690"/>
<comment type="subcellular location">
    <subcellularLocation>
        <location evidence="5">Cell membrane</location>
        <topology evidence="5">Multi-pass membrane protein</topology>
    </subcellularLocation>
    <subcellularLocation>
        <location evidence="1">Membrane</location>
        <topology evidence="1">Multi-pass membrane protein</topology>
    </subcellularLocation>
</comment>
<feature type="transmembrane region" description="Helical" evidence="5">
    <location>
        <begin position="12"/>
        <end position="32"/>
    </location>
</feature>
<keyword evidence="3 5" id="KW-1133">Transmembrane helix</keyword>
<dbReference type="PANTHER" id="PTHR43701:SF2">
    <property type="entry name" value="MEMBRANE TRANSPORTER PROTEIN YJNA-RELATED"/>
    <property type="match status" value="1"/>
</dbReference>
<feature type="transmembrane region" description="Helical" evidence="5">
    <location>
        <begin position="220"/>
        <end position="242"/>
    </location>
</feature>
<feature type="transmembrane region" description="Helical" evidence="5">
    <location>
        <begin position="198"/>
        <end position="215"/>
    </location>
</feature>
<dbReference type="Proteomes" id="UP000031637">
    <property type="component" value="Chromosome"/>
</dbReference>
<gene>
    <name evidence="6" type="ORF">SUTH_00690</name>
</gene>
<feature type="transmembrane region" description="Helical" evidence="5">
    <location>
        <begin position="108"/>
        <end position="129"/>
    </location>
</feature>
<name>W0SCL8_9PROT</name>
<dbReference type="HOGENOM" id="CLU_045498_1_0_4"/>
<feature type="transmembrane region" description="Helical" evidence="5">
    <location>
        <begin position="150"/>
        <end position="178"/>
    </location>
</feature>
<feature type="transmembrane region" description="Helical" evidence="5">
    <location>
        <begin position="81"/>
        <end position="102"/>
    </location>
</feature>
<comment type="similarity">
    <text evidence="5">Belongs to the 4-toluene sulfonate uptake permease (TSUP) (TC 2.A.102) family.</text>
</comment>
<keyword evidence="4 5" id="KW-0472">Membrane</keyword>
<dbReference type="EMBL" id="AP012547">
    <property type="protein sequence ID" value="BAO28500.1"/>
    <property type="molecule type" value="Genomic_DNA"/>
</dbReference>
<keyword evidence="7" id="KW-1185">Reference proteome</keyword>
<dbReference type="STRING" id="1223802.SUTH_00690"/>
<dbReference type="AlphaFoldDB" id="W0SCL8"/>
<evidence type="ECO:0000256" key="5">
    <source>
        <dbReference type="RuleBase" id="RU363041"/>
    </source>
</evidence>
<dbReference type="PANTHER" id="PTHR43701">
    <property type="entry name" value="MEMBRANE TRANSPORTER PROTEIN MJ0441-RELATED"/>
    <property type="match status" value="1"/>
</dbReference>
<evidence type="ECO:0000313" key="6">
    <source>
        <dbReference type="EMBL" id="BAO28500.1"/>
    </source>
</evidence>
<feature type="transmembrane region" description="Helical" evidence="5">
    <location>
        <begin position="248"/>
        <end position="266"/>
    </location>
</feature>
<accession>W0SCL8</accession>
<reference evidence="6 7" key="1">
    <citation type="journal article" date="2014" name="Syst. Appl. Microbiol.">
        <title>Complete genomes of freshwater sulfur oxidizers Sulfuricella denitrificans skB26 and Sulfuritalea hydrogenivorans sk43H: genetic insights into the sulfur oxidation pathway of betaproteobacteria.</title>
        <authorList>
            <person name="Watanabe T."/>
            <person name="Kojima H."/>
            <person name="Fukui M."/>
        </authorList>
    </citation>
    <scope>NUCLEOTIDE SEQUENCE [LARGE SCALE GENOMIC DNA]</scope>
    <source>
        <strain evidence="6">DSM22779</strain>
    </source>
</reference>
<keyword evidence="5" id="KW-1003">Cell membrane</keyword>
<keyword evidence="2 5" id="KW-0812">Transmembrane</keyword>
<dbReference type="InterPro" id="IPR051598">
    <property type="entry name" value="TSUP/Inactive_protease-like"/>
</dbReference>
<evidence type="ECO:0000256" key="3">
    <source>
        <dbReference type="ARBA" id="ARBA00022989"/>
    </source>
</evidence>
<evidence type="ECO:0000256" key="1">
    <source>
        <dbReference type="ARBA" id="ARBA00004141"/>
    </source>
</evidence>
<sequence>MRCIMEFILNPLLPLSGFAVGLLVGLTGVGGGSLMTPLLVLLFGFKPATAVGTDLLYAAITKSGGSWVHHRHDNIDWAITGRLALGSVPAAGLTVLLLAQLGVKDHGATGLISVVLGVALLLTAASLIFRQRLLDLAHRRSASADFSHRHVAGLTVAVGAAVGVLVTISSVGAGALGVTALTFLYPQLAARRIVGSDIAHAVPLTLVAGLGHWWLGTVDVVLLVSLLIGSLPGIALGAHFAAKVPERALRGLLASVLLLVGGKLIFV</sequence>
<organism evidence="6 7">
    <name type="scientific">Sulfuritalea hydrogenivorans sk43H</name>
    <dbReference type="NCBI Taxonomy" id="1223802"/>
    <lineage>
        <taxon>Bacteria</taxon>
        <taxon>Pseudomonadati</taxon>
        <taxon>Pseudomonadota</taxon>
        <taxon>Betaproteobacteria</taxon>
        <taxon>Nitrosomonadales</taxon>
        <taxon>Sterolibacteriaceae</taxon>
        <taxon>Sulfuritalea</taxon>
    </lineage>
</organism>
<dbReference type="InterPro" id="IPR002781">
    <property type="entry name" value="TM_pro_TauE-like"/>
</dbReference>